<dbReference type="InterPro" id="IPR046977">
    <property type="entry name" value="RsmC/RlmG"/>
</dbReference>
<sequence>MLCPTSLVLERNFDEFDSVNTLLINHESDSLASLFSQQVAACHALSLDYQHFTTLKQQASERLQCHFGVNLPKEAPQQYEQVILYYPKAKPLARYLFALAQSHLTENGILWVVGENKSGVKTLAKQLPDGFSAPIKQDNARHCLLFSSVCHTPTPMPPLQQWLSHYPIEVDGETLQISMLPGVFSDKRLDKGSELFLKHMPELKGRVLDFGCGCGVIGLVAAKRYPDIKLECIDINAMALASTELTLASNQVNAKVYPSDGLQEVEYGLKAILSNPPFHDGLQTSTSVAMEFIRQSKKKLKRRSVWQIVANGHLPYSDAIATHFGPVNIIDNDGRFKIYRQSIG</sequence>
<dbReference type="InterPro" id="IPR029063">
    <property type="entry name" value="SAM-dependent_MTases_sf"/>
</dbReference>
<dbReference type="PANTHER" id="PTHR47816">
    <property type="entry name" value="RIBOSOMAL RNA SMALL SUBUNIT METHYLTRANSFERASE C"/>
    <property type="match status" value="1"/>
</dbReference>
<comment type="catalytic activity">
    <reaction evidence="6">
        <text>guanosine(1207) in 16S rRNA + S-adenosyl-L-methionine = N(2)-methylguanosine(1207) in 16S rRNA + S-adenosyl-L-homocysteine + H(+)</text>
        <dbReference type="Rhea" id="RHEA:42736"/>
        <dbReference type="Rhea" id="RHEA-COMP:10213"/>
        <dbReference type="Rhea" id="RHEA-COMP:10214"/>
        <dbReference type="ChEBI" id="CHEBI:15378"/>
        <dbReference type="ChEBI" id="CHEBI:57856"/>
        <dbReference type="ChEBI" id="CHEBI:59789"/>
        <dbReference type="ChEBI" id="CHEBI:74269"/>
        <dbReference type="ChEBI" id="CHEBI:74481"/>
        <dbReference type="EC" id="2.1.1.172"/>
    </reaction>
</comment>
<comment type="subunit">
    <text evidence="6">Monomer.</text>
</comment>
<accession>A0AA37TML9</accession>
<comment type="caution">
    <text evidence="9">The sequence shown here is derived from an EMBL/GenBank/DDBJ whole genome shotgun (WGS) entry which is preliminary data.</text>
</comment>
<proteinExistence type="inferred from homology"/>
<dbReference type="Gene3D" id="3.40.50.150">
    <property type="entry name" value="Vaccinia Virus protein VP39"/>
    <property type="match status" value="2"/>
</dbReference>
<dbReference type="AlphaFoldDB" id="A0AA37TML9"/>
<dbReference type="GO" id="GO:0005737">
    <property type="term" value="C:cytoplasm"/>
    <property type="evidence" value="ECO:0007669"/>
    <property type="project" value="UniProtKB-SubCell"/>
</dbReference>
<evidence type="ECO:0000259" key="7">
    <source>
        <dbReference type="Pfam" id="PF05175"/>
    </source>
</evidence>
<comment type="subcellular location">
    <subcellularLocation>
        <location evidence="6">Cytoplasm</location>
    </subcellularLocation>
</comment>
<dbReference type="InterPro" id="IPR007848">
    <property type="entry name" value="Small_mtfrase_dom"/>
</dbReference>
<protein>
    <recommendedName>
        <fullName evidence="6">Ribosomal RNA small subunit methyltransferase C</fullName>
        <ecNumber evidence="6">2.1.1.172</ecNumber>
    </recommendedName>
    <alternativeName>
        <fullName evidence="6">16S rRNA m2G1207 methyltransferase</fullName>
    </alternativeName>
    <alternativeName>
        <fullName evidence="6">rRNA (guanine-N(2)-)-methyltransferase RsmC</fullName>
    </alternativeName>
</protein>
<keyword evidence="2 6" id="KW-0698">rRNA processing</keyword>
<dbReference type="EMBL" id="BSPO01000002">
    <property type="protein sequence ID" value="GLS83098.1"/>
    <property type="molecule type" value="Genomic_DNA"/>
</dbReference>
<evidence type="ECO:0000256" key="6">
    <source>
        <dbReference type="HAMAP-Rule" id="MF_01862"/>
    </source>
</evidence>
<evidence type="ECO:0000256" key="1">
    <source>
        <dbReference type="ARBA" id="ARBA00022490"/>
    </source>
</evidence>
<dbReference type="Pfam" id="PF08468">
    <property type="entry name" value="MTS_N"/>
    <property type="match status" value="1"/>
</dbReference>
<evidence type="ECO:0000259" key="8">
    <source>
        <dbReference type="Pfam" id="PF08468"/>
    </source>
</evidence>
<evidence type="ECO:0000256" key="4">
    <source>
        <dbReference type="ARBA" id="ARBA00022679"/>
    </source>
</evidence>
<keyword evidence="4 6" id="KW-0808">Transferase</keyword>
<keyword evidence="10" id="KW-1185">Reference proteome</keyword>
<reference evidence="9 10" key="1">
    <citation type="journal article" date="2014" name="Int. J. Syst. Evol. Microbiol.">
        <title>Complete genome sequence of Corynebacterium casei LMG S-19264T (=DSM 44701T), isolated from a smear-ripened cheese.</title>
        <authorList>
            <consortium name="US DOE Joint Genome Institute (JGI-PGF)"/>
            <person name="Walter F."/>
            <person name="Albersmeier A."/>
            <person name="Kalinowski J."/>
            <person name="Ruckert C."/>
        </authorList>
    </citation>
    <scope>NUCLEOTIDE SEQUENCE [LARGE SCALE GENOMIC DNA]</scope>
    <source>
        <strain evidence="9 10">NBRC 112785</strain>
    </source>
</reference>
<gene>
    <name evidence="6 9" type="primary">rsmC</name>
    <name evidence="9" type="ORF">GCM10007894_10750</name>
</gene>
<evidence type="ECO:0000256" key="2">
    <source>
        <dbReference type="ARBA" id="ARBA00022552"/>
    </source>
</evidence>
<evidence type="ECO:0000256" key="5">
    <source>
        <dbReference type="ARBA" id="ARBA00022691"/>
    </source>
</evidence>
<comment type="similarity">
    <text evidence="6">Belongs to the methyltransferase superfamily. RsmC family.</text>
</comment>
<dbReference type="GO" id="GO:0052914">
    <property type="term" value="F:16S rRNA (guanine(1207)-N(2))-methyltransferase activity"/>
    <property type="evidence" value="ECO:0007669"/>
    <property type="project" value="UniProtKB-EC"/>
</dbReference>
<dbReference type="CDD" id="cd02440">
    <property type="entry name" value="AdoMet_MTases"/>
    <property type="match status" value="1"/>
</dbReference>
<organism evidence="9 10">
    <name type="scientific">Paraferrimonas haliotis</name>
    <dbReference type="NCBI Taxonomy" id="2013866"/>
    <lineage>
        <taxon>Bacteria</taxon>
        <taxon>Pseudomonadati</taxon>
        <taxon>Pseudomonadota</taxon>
        <taxon>Gammaproteobacteria</taxon>
        <taxon>Alteromonadales</taxon>
        <taxon>Ferrimonadaceae</taxon>
        <taxon>Paraferrimonas</taxon>
    </lineage>
</organism>
<keyword evidence="3 6" id="KW-0489">Methyltransferase</keyword>
<evidence type="ECO:0000313" key="9">
    <source>
        <dbReference type="EMBL" id="GLS83098.1"/>
    </source>
</evidence>
<dbReference type="Pfam" id="PF05175">
    <property type="entry name" value="MTS"/>
    <property type="match status" value="1"/>
</dbReference>
<dbReference type="InterPro" id="IPR013675">
    <property type="entry name" value="Mtase_sm_N"/>
</dbReference>
<evidence type="ECO:0000313" key="10">
    <source>
        <dbReference type="Proteomes" id="UP001157439"/>
    </source>
</evidence>
<keyword evidence="5 6" id="KW-0949">S-adenosyl-L-methionine</keyword>
<dbReference type="SUPFAM" id="SSF53335">
    <property type="entry name" value="S-adenosyl-L-methionine-dependent methyltransferases"/>
    <property type="match status" value="1"/>
</dbReference>
<name>A0AA37TML9_9GAMM</name>
<feature type="domain" description="Methyltransferase small N-terminal" evidence="8">
    <location>
        <begin position="6"/>
        <end position="166"/>
    </location>
</feature>
<dbReference type="Proteomes" id="UP001157439">
    <property type="component" value="Unassembled WGS sequence"/>
</dbReference>
<dbReference type="HAMAP" id="MF_01862">
    <property type="entry name" value="16SrRNA_methyltr_C"/>
    <property type="match status" value="1"/>
</dbReference>
<dbReference type="EC" id="2.1.1.172" evidence="6"/>
<feature type="domain" description="Methyltransferase small" evidence="7">
    <location>
        <begin position="175"/>
        <end position="340"/>
    </location>
</feature>
<dbReference type="PANTHER" id="PTHR47816:SF4">
    <property type="entry name" value="RIBOSOMAL RNA SMALL SUBUNIT METHYLTRANSFERASE C"/>
    <property type="match status" value="1"/>
</dbReference>
<comment type="function">
    <text evidence="6">Specifically methylates the guanine in position 1207 of 16S rRNA in the 30S particle.</text>
</comment>
<dbReference type="InterPro" id="IPR023543">
    <property type="entry name" value="rRNA_ssu_MeTfrase_C"/>
</dbReference>
<dbReference type="RefSeq" id="WP_095499916.1">
    <property type="nucleotide sequence ID" value="NZ_BSPO01000002.1"/>
</dbReference>
<evidence type="ECO:0000256" key="3">
    <source>
        <dbReference type="ARBA" id="ARBA00022603"/>
    </source>
</evidence>
<keyword evidence="1 6" id="KW-0963">Cytoplasm</keyword>